<name>A0A3S4MG70_9RHOB</name>
<dbReference type="Gene3D" id="1.10.4190.10">
    <property type="entry name" value="Urease accessory protein UreF"/>
    <property type="match status" value="1"/>
</dbReference>
<evidence type="ECO:0000313" key="4">
    <source>
        <dbReference type="Proteomes" id="UP000288071"/>
    </source>
</evidence>
<protein>
    <submittedName>
        <fullName evidence="3">Urease accessory protein UreF</fullName>
    </submittedName>
</protein>
<keyword evidence="2" id="KW-0143">Chaperone</keyword>
<keyword evidence="1" id="KW-0996">Nickel insertion</keyword>
<dbReference type="EMBL" id="SAVA01000007">
    <property type="protein sequence ID" value="RWR51162.1"/>
    <property type="molecule type" value="Genomic_DNA"/>
</dbReference>
<dbReference type="GO" id="GO:0016151">
    <property type="term" value="F:nickel cation binding"/>
    <property type="evidence" value="ECO:0007669"/>
    <property type="project" value="InterPro"/>
</dbReference>
<dbReference type="PIRSF" id="PIRSF009467">
    <property type="entry name" value="Ureas_acces_UreF"/>
    <property type="match status" value="1"/>
</dbReference>
<dbReference type="InterPro" id="IPR002639">
    <property type="entry name" value="UreF"/>
</dbReference>
<gene>
    <name evidence="3" type="ORF">EOW66_12865</name>
</gene>
<keyword evidence="4" id="KW-1185">Reference proteome</keyword>
<reference evidence="4" key="2">
    <citation type="submission" date="2019-01" db="EMBL/GenBank/DDBJ databases">
        <title>Sinorhodobacter populi sp. nov. isolated from the symptomatic bark tissue of Populus euramericana canker.</title>
        <authorList>
            <person name="Li Y."/>
        </authorList>
    </citation>
    <scope>NUCLEOTIDE SEQUENCE [LARGE SCALE GENOMIC DNA]</scope>
    <source>
        <strain evidence="4">CGMCC 1.12963</strain>
    </source>
</reference>
<evidence type="ECO:0000313" key="3">
    <source>
        <dbReference type="EMBL" id="RWR51162.1"/>
    </source>
</evidence>
<organism evidence="3 4">
    <name type="scientific">Paenirhodobacter huangdaonensis</name>
    <dbReference type="NCBI Taxonomy" id="2501515"/>
    <lineage>
        <taxon>Bacteria</taxon>
        <taxon>Pseudomonadati</taxon>
        <taxon>Pseudomonadota</taxon>
        <taxon>Alphaproteobacteria</taxon>
        <taxon>Rhodobacterales</taxon>
        <taxon>Rhodobacter group</taxon>
        <taxon>Paenirhodobacter</taxon>
    </lineage>
</organism>
<sequence>MSADVGMLPLVRAMQLADSGFPSGVFAFSWGLESALADGRVDRHSLSGWVLAELQGRWHGFDRLALAGGFRATGAVLGDWFASIDTLMPVERLRGASVQAGEALFASARALRIGLDPAAIAAERAGLGHFAVVHGHFLAVSGLDLAAALAVSALAMARGCFSAAVRLGATGAIAMQRELAALTPAIAALAADLPVPGTLPAGFSPLSDIALMRPRDGRLFIN</sequence>
<dbReference type="InterPro" id="IPR038277">
    <property type="entry name" value="UreF_sf"/>
</dbReference>
<dbReference type="RefSeq" id="WP_128156739.1">
    <property type="nucleotide sequence ID" value="NZ_JBHSOM010000030.1"/>
</dbReference>
<dbReference type="PANTHER" id="PTHR33620">
    <property type="entry name" value="UREASE ACCESSORY PROTEIN F"/>
    <property type="match status" value="1"/>
</dbReference>
<proteinExistence type="predicted"/>
<dbReference type="Proteomes" id="UP000288071">
    <property type="component" value="Unassembled WGS sequence"/>
</dbReference>
<evidence type="ECO:0000256" key="1">
    <source>
        <dbReference type="ARBA" id="ARBA00022988"/>
    </source>
</evidence>
<dbReference type="PANTHER" id="PTHR33620:SF1">
    <property type="entry name" value="UREASE ACCESSORY PROTEIN F"/>
    <property type="match status" value="1"/>
</dbReference>
<reference evidence="3 4" key="1">
    <citation type="submission" date="2019-01" db="EMBL/GenBank/DDBJ databases">
        <title>Sinorhodobacter populi sp. nov. isolated from the symptomatic bark tissue of Populus euramericana canker.</title>
        <authorList>
            <person name="Xu G."/>
        </authorList>
    </citation>
    <scope>NUCLEOTIDE SEQUENCE [LARGE SCALE GENOMIC DNA]</scope>
    <source>
        <strain evidence="3 4">CGMCC 1.12963</strain>
    </source>
</reference>
<dbReference type="AlphaFoldDB" id="A0A3S4MG70"/>
<accession>A0A3S4MG70</accession>
<comment type="caution">
    <text evidence="3">The sequence shown here is derived from an EMBL/GenBank/DDBJ whole genome shotgun (WGS) entry which is preliminary data.</text>
</comment>
<dbReference type="Pfam" id="PF01730">
    <property type="entry name" value="UreF"/>
    <property type="match status" value="1"/>
</dbReference>
<evidence type="ECO:0000256" key="2">
    <source>
        <dbReference type="ARBA" id="ARBA00023186"/>
    </source>
</evidence>